<evidence type="ECO:0000259" key="2">
    <source>
        <dbReference type="Pfam" id="PF03795"/>
    </source>
</evidence>
<evidence type="ECO:0000313" key="4">
    <source>
        <dbReference type="Proteomes" id="UP001595914"/>
    </source>
</evidence>
<protein>
    <submittedName>
        <fullName evidence="3">YciI family protein</fullName>
    </submittedName>
</protein>
<dbReference type="Pfam" id="PF03795">
    <property type="entry name" value="YCII"/>
    <property type="match status" value="1"/>
</dbReference>
<keyword evidence="4" id="KW-1185">Reference proteome</keyword>
<feature type="domain" description="YCII-related" evidence="2">
    <location>
        <begin position="1"/>
        <end position="116"/>
    </location>
</feature>
<gene>
    <name evidence="3" type="ORF">ACFO6S_11020</name>
</gene>
<sequence length="122" mass="13318">MKYMLLAYTNQADWDAVDVTSPEFRAMCEFYENLERELTDSGELVMTQGLSDPSLTKTVRKVDGTPIASDGPYAEAKEVLASFSIIECATHDRALAITARIVDAVGDTVELRPVMEGDPAAV</sequence>
<evidence type="ECO:0000256" key="1">
    <source>
        <dbReference type="ARBA" id="ARBA00007689"/>
    </source>
</evidence>
<dbReference type="RefSeq" id="WP_378416826.1">
    <property type="nucleotide sequence ID" value="NZ_JBHSFO010000004.1"/>
</dbReference>
<dbReference type="Proteomes" id="UP001595914">
    <property type="component" value="Unassembled WGS sequence"/>
</dbReference>
<dbReference type="Gene3D" id="3.30.70.1060">
    <property type="entry name" value="Dimeric alpha+beta barrel"/>
    <property type="match status" value="1"/>
</dbReference>
<dbReference type="SUPFAM" id="SSF54909">
    <property type="entry name" value="Dimeric alpha+beta barrel"/>
    <property type="match status" value="1"/>
</dbReference>
<dbReference type="InterPro" id="IPR005545">
    <property type="entry name" value="YCII"/>
</dbReference>
<dbReference type="EMBL" id="JBHSFO010000004">
    <property type="protein sequence ID" value="MFC4604217.1"/>
    <property type="molecule type" value="Genomic_DNA"/>
</dbReference>
<proteinExistence type="inferred from homology"/>
<dbReference type="PANTHER" id="PTHR35174:SF3">
    <property type="entry name" value="BLL7171 PROTEIN"/>
    <property type="match status" value="1"/>
</dbReference>
<organism evidence="3 4">
    <name type="scientific">Rhodococcus kronopolitis</name>
    <dbReference type="NCBI Taxonomy" id="1460226"/>
    <lineage>
        <taxon>Bacteria</taxon>
        <taxon>Bacillati</taxon>
        <taxon>Actinomycetota</taxon>
        <taxon>Actinomycetes</taxon>
        <taxon>Mycobacteriales</taxon>
        <taxon>Nocardiaceae</taxon>
        <taxon>Rhodococcus</taxon>
    </lineage>
</organism>
<name>A0ABV9FRF5_9NOCA</name>
<reference evidence="4" key="1">
    <citation type="journal article" date="2019" name="Int. J. Syst. Evol. Microbiol.">
        <title>The Global Catalogue of Microorganisms (GCM) 10K type strain sequencing project: providing services to taxonomists for standard genome sequencing and annotation.</title>
        <authorList>
            <consortium name="The Broad Institute Genomics Platform"/>
            <consortium name="The Broad Institute Genome Sequencing Center for Infectious Disease"/>
            <person name="Wu L."/>
            <person name="Ma J."/>
        </authorList>
    </citation>
    <scope>NUCLEOTIDE SEQUENCE [LARGE SCALE GENOMIC DNA]</scope>
    <source>
        <strain evidence="4">CCUG 54520</strain>
    </source>
</reference>
<evidence type="ECO:0000313" key="3">
    <source>
        <dbReference type="EMBL" id="MFC4604217.1"/>
    </source>
</evidence>
<dbReference type="PANTHER" id="PTHR35174">
    <property type="entry name" value="BLL7171 PROTEIN-RELATED"/>
    <property type="match status" value="1"/>
</dbReference>
<dbReference type="InterPro" id="IPR011008">
    <property type="entry name" value="Dimeric_a/b-barrel"/>
</dbReference>
<comment type="caution">
    <text evidence="3">The sequence shown here is derived from an EMBL/GenBank/DDBJ whole genome shotgun (WGS) entry which is preliminary data.</text>
</comment>
<accession>A0ABV9FRF5</accession>
<comment type="similarity">
    <text evidence="1">Belongs to the YciI family.</text>
</comment>